<accession>A0AC35F887</accession>
<dbReference type="Proteomes" id="UP000887580">
    <property type="component" value="Unplaced"/>
</dbReference>
<name>A0AC35F887_9BILA</name>
<evidence type="ECO:0000313" key="1">
    <source>
        <dbReference type="Proteomes" id="UP000887580"/>
    </source>
</evidence>
<sequence length="761" mass="84692">MLANEILKADHRKSKAPTSFTSATQVVFLIIGKLSKCIGIFGIGSLAKQVHVVTLLFVMRLISGSILMPLQKPCTSGISIRRALHVRIGQLALLNILIELLWFYGITFCGPLRAILVFELNPKIIAIALEAVFLGSRTPSQTRGIFMLAVGALALIIMDEDSTVELNHADAHGHQSGLNHIFYHIMGWFGISDHKAGVVLLVIALCLKYVYDVTFRSLAVEIGGPKRLYSMVSVISTVFLVPFGVLAMIMTESFYTSLINFLFLATVAAVLVFIVDFFTESTVFERLPQPVLASARWAPITIYVWALVLSWLYYPIGPMGHSLSSGVVVTIICFFAASFILTSPSTTKAVGGFHVSVNKEGELFFTRGEAFLQKKSQSILKFCKETVREILANDDSKKIFYFLCVNLLFCGVEFFYGFINGSLGLISDGFHMLFDCTALVMGLVAAVMARSTASRQFSFGYGRVEILSGFINALFLIVIALMILLEAVQRLLNPPEVDTDKLMIVAILGLCVNLFGMYALHGGHDHHHHGHSHGHSHGGHDHHGHSHGNANMEGVFLHVLADTLGSVFVIISTLLIQFFGWQWVDPLCSLILSFLILGSVWPLLKGSASVLLQCQPDELSHDLEHSIEEVLNIEGVISYSQLHTWQLKSENNILSIHLQITDEANDQNVRQRAVQIFKTAGVQHITVQVEKERFFRKIQNLVPMFRIPTRVDKGLYISSHPPHSHDHDHSHPHNHSHEHSHDNHHSHNHSHHDHKHSHGHH</sequence>
<protein>
    <submittedName>
        <fullName evidence="2">Zinc transporter 5</fullName>
    </submittedName>
</protein>
<proteinExistence type="predicted"/>
<reference evidence="2" key="1">
    <citation type="submission" date="2022-11" db="UniProtKB">
        <authorList>
            <consortium name="WormBaseParasite"/>
        </authorList>
    </citation>
    <scope>IDENTIFICATION</scope>
</reference>
<organism evidence="1 2">
    <name type="scientific">Panagrolaimus sp. PS1159</name>
    <dbReference type="NCBI Taxonomy" id="55785"/>
    <lineage>
        <taxon>Eukaryota</taxon>
        <taxon>Metazoa</taxon>
        <taxon>Ecdysozoa</taxon>
        <taxon>Nematoda</taxon>
        <taxon>Chromadorea</taxon>
        <taxon>Rhabditida</taxon>
        <taxon>Tylenchina</taxon>
        <taxon>Panagrolaimomorpha</taxon>
        <taxon>Panagrolaimoidea</taxon>
        <taxon>Panagrolaimidae</taxon>
        <taxon>Panagrolaimus</taxon>
    </lineage>
</organism>
<evidence type="ECO:0000313" key="2">
    <source>
        <dbReference type="WBParaSite" id="PS1159_v2.g14778.t1"/>
    </source>
</evidence>
<dbReference type="WBParaSite" id="PS1159_v2.g14778.t1">
    <property type="protein sequence ID" value="PS1159_v2.g14778.t1"/>
    <property type="gene ID" value="PS1159_v2.g14778"/>
</dbReference>